<reference evidence="2" key="1">
    <citation type="submission" date="2007-10" db="EMBL/GenBank/DDBJ databases">
        <title>Complete genome of Alkaliphilus oremlandii OhILAs.</title>
        <authorList>
            <person name="Copeland A."/>
            <person name="Lucas S."/>
            <person name="Lapidus A."/>
            <person name="Barry K."/>
            <person name="Detter J.C."/>
            <person name="Glavina del Rio T."/>
            <person name="Hammon N."/>
            <person name="Israni S."/>
            <person name="Dalin E."/>
            <person name="Tice H."/>
            <person name="Pitluck S."/>
            <person name="Chain P."/>
            <person name="Malfatti S."/>
            <person name="Shin M."/>
            <person name="Vergez L."/>
            <person name="Schmutz J."/>
            <person name="Larimer F."/>
            <person name="Land M."/>
            <person name="Hauser L."/>
            <person name="Kyrpides N."/>
            <person name="Mikhailova N."/>
            <person name="Stolz J.F."/>
            <person name="Dawson A."/>
            <person name="Fisher E."/>
            <person name="Crable B."/>
            <person name="Perera E."/>
            <person name="Lisak J."/>
            <person name="Ranganathan M."/>
            <person name="Basu P."/>
            <person name="Richardson P."/>
        </authorList>
    </citation>
    <scope>NUCLEOTIDE SEQUENCE [LARGE SCALE GENOMIC DNA]</scope>
    <source>
        <strain evidence="2">OhILAs</strain>
    </source>
</reference>
<keyword evidence="2" id="KW-1185">Reference proteome</keyword>
<gene>
    <name evidence="1" type="ordered locus">Clos_2828</name>
</gene>
<protein>
    <submittedName>
        <fullName evidence="1">Uncharacterized protein</fullName>
    </submittedName>
</protein>
<organism evidence="1 2">
    <name type="scientific">Alkaliphilus oremlandii (strain OhILAs)</name>
    <name type="common">Clostridium oremlandii (strain OhILAs)</name>
    <dbReference type="NCBI Taxonomy" id="350688"/>
    <lineage>
        <taxon>Bacteria</taxon>
        <taxon>Bacillati</taxon>
        <taxon>Bacillota</taxon>
        <taxon>Clostridia</taxon>
        <taxon>Peptostreptococcales</taxon>
        <taxon>Natronincolaceae</taxon>
        <taxon>Alkaliphilus</taxon>
    </lineage>
</organism>
<name>A8MKM7_ALKOO</name>
<dbReference type="HOGENOM" id="CLU_147237_0_0_9"/>
<evidence type="ECO:0000313" key="2">
    <source>
        <dbReference type="Proteomes" id="UP000000269"/>
    </source>
</evidence>
<dbReference type="eggNOG" id="COG4886">
    <property type="taxonomic scope" value="Bacteria"/>
</dbReference>
<dbReference type="OrthoDB" id="268235at2"/>
<dbReference type="EMBL" id="CP000853">
    <property type="protein sequence ID" value="ABW20359.1"/>
    <property type="molecule type" value="Genomic_DNA"/>
</dbReference>
<sequence>MHVQICNEPRAEVYKDFIDFAFEKSKKFFFHIHSGWLDNKNTFDLIRELNEHMIEVIPATSYEHMEYSNGNLYVFECNEFTKSILKNRVNGLFEWLFPKLPEDLSFLDETEFLWLATISHDKMAWFRALSPSEKEYLSHELGLNLKTY</sequence>
<dbReference type="KEGG" id="aoe:Clos_2828"/>
<evidence type="ECO:0000313" key="1">
    <source>
        <dbReference type="EMBL" id="ABW20359.1"/>
    </source>
</evidence>
<dbReference type="RefSeq" id="WP_012160666.1">
    <property type="nucleotide sequence ID" value="NC_009922.1"/>
</dbReference>
<dbReference type="Proteomes" id="UP000000269">
    <property type="component" value="Chromosome"/>
</dbReference>
<dbReference type="AlphaFoldDB" id="A8MKM7"/>
<dbReference type="STRING" id="350688.Clos_2828"/>
<proteinExistence type="predicted"/>
<accession>A8MKM7</accession>